<feature type="non-terminal residue" evidence="1">
    <location>
        <position position="152"/>
    </location>
</feature>
<sequence length="152" mass="17736">MLSTQTVALHQSCLTHNVLQAVRFPIRANEINFPKSCAHYLLRYINCYKIHAITRLYSDPLGAVVFFFDRRGKCFCRILCPRINTKVCLHMQSHNSSSRIYHARRKDRPVVVVQSKRSENFLTLRKTFGVFRQYFAAVDNCSKEIYIVEVSC</sequence>
<organism evidence="1 2">
    <name type="scientific">Toxocara canis</name>
    <name type="common">Canine roundworm</name>
    <dbReference type="NCBI Taxonomy" id="6265"/>
    <lineage>
        <taxon>Eukaryota</taxon>
        <taxon>Metazoa</taxon>
        <taxon>Ecdysozoa</taxon>
        <taxon>Nematoda</taxon>
        <taxon>Chromadorea</taxon>
        <taxon>Rhabditida</taxon>
        <taxon>Spirurina</taxon>
        <taxon>Ascaridomorpha</taxon>
        <taxon>Ascaridoidea</taxon>
        <taxon>Toxocaridae</taxon>
        <taxon>Toxocara</taxon>
    </lineage>
</organism>
<name>A0A0B2W567_TOXCA</name>
<evidence type="ECO:0000313" key="1">
    <source>
        <dbReference type="EMBL" id="KHN88774.1"/>
    </source>
</evidence>
<dbReference type="Proteomes" id="UP000031036">
    <property type="component" value="Unassembled WGS sequence"/>
</dbReference>
<accession>A0A0B2W567</accession>
<protein>
    <submittedName>
        <fullName evidence="1">Uncharacterized protein</fullName>
    </submittedName>
</protein>
<dbReference type="AlphaFoldDB" id="A0A0B2W567"/>
<comment type="caution">
    <text evidence="1">The sequence shown here is derived from an EMBL/GenBank/DDBJ whole genome shotgun (WGS) entry which is preliminary data.</text>
</comment>
<evidence type="ECO:0000313" key="2">
    <source>
        <dbReference type="Proteomes" id="UP000031036"/>
    </source>
</evidence>
<proteinExistence type="predicted"/>
<keyword evidence="2" id="KW-1185">Reference proteome</keyword>
<reference evidence="1 2" key="1">
    <citation type="submission" date="2014-11" db="EMBL/GenBank/DDBJ databases">
        <title>Genetic blueprint of the zoonotic pathogen Toxocara canis.</title>
        <authorList>
            <person name="Zhu X.-Q."/>
            <person name="Korhonen P.K."/>
            <person name="Cai H."/>
            <person name="Young N.D."/>
            <person name="Nejsum P."/>
            <person name="von Samson-Himmelstjerna G."/>
            <person name="Boag P.R."/>
            <person name="Tan P."/>
            <person name="Li Q."/>
            <person name="Min J."/>
            <person name="Yang Y."/>
            <person name="Wang X."/>
            <person name="Fang X."/>
            <person name="Hall R.S."/>
            <person name="Hofmann A."/>
            <person name="Sternberg P.W."/>
            <person name="Jex A.R."/>
            <person name="Gasser R.B."/>
        </authorList>
    </citation>
    <scope>NUCLEOTIDE SEQUENCE [LARGE SCALE GENOMIC DNA]</scope>
    <source>
        <strain evidence="1">PN_DK_2014</strain>
    </source>
</reference>
<dbReference type="EMBL" id="JPKZ01000186">
    <property type="protein sequence ID" value="KHN88774.1"/>
    <property type="molecule type" value="Genomic_DNA"/>
</dbReference>
<gene>
    <name evidence="1" type="ORF">Tcan_00938</name>
</gene>